<dbReference type="CDD" id="cd20010">
    <property type="entry name" value="PBP1_AglR-like"/>
    <property type="match status" value="1"/>
</dbReference>
<dbReference type="SMART" id="SM00354">
    <property type="entry name" value="HTH_LACI"/>
    <property type="match status" value="1"/>
</dbReference>
<dbReference type="Pfam" id="PF13377">
    <property type="entry name" value="Peripla_BP_3"/>
    <property type="match status" value="1"/>
</dbReference>
<dbReference type="EMBL" id="JABBGJ010000055">
    <property type="protein sequence ID" value="NMM03522.1"/>
    <property type="molecule type" value="Genomic_DNA"/>
</dbReference>
<evidence type="ECO:0000256" key="1">
    <source>
        <dbReference type="ARBA" id="ARBA00023015"/>
    </source>
</evidence>
<comment type="caution">
    <text evidence="5">The sequence shown here is derived from an EMBL/GenBank/DDBJ whole genome shotgun (WGS) entry which is preliminary data.</text>
</comment>
<dbReference type="CDD" id="cd01392">
    <property type="entry name" value="HTH_LacI"/>
    <property type="match status" value="1"/>
</dbReference>
<gene>
    <name evidence="5" type="ORF">HHL24_37290</name>
</gene>
<evidence type="ECO:0000256" key="3">
    <source>
        <dbReference type="ARBA" id="ARBA00023163"/>
    </source>
</evidence>
<evidence type="ECO:0000313" key="6">
    <source>
        <dbReference type="Proteomes" id="UP000544134"/>
    </source>
</evidence>
<name>A0A848IMI2_9BURK</name>
<dbReference type="PANTHER" id="PTHR30146">
    <property type="entry name" value="LACI-RELATED TRANSCRIPTIONAL REPRESSOR"/>
    <property type="match status" value="1"/>
</dbReference>
<keyword evidence="1" id="KW-0805">Transcription regulation</keyword>
<dbReference type="RefSeq" id="WP_169490323.1">
    <property type="nucleotide sequence ID" value="NZ_JABBGJ010000055.1"/>
</dbReference>
<dbReference type="Gene3D" id="3.40.50.2300">
    <property type="match status" value="2"/>
</dbReference>
<keyword evidence="3" id="KW-0804">Transcription</keyword>
<organism evidence="5 6">
    <name type="scientific">Paraburkholderia polaris</name>
    <dbReference type="NCBI Taxonomy" id="2728848"/>
    <lineage>
        <taxon>Bacteria</taxon>
        <taxon>Pseudomonadati</taxon>
        <taxon>Pseudomonadota</taxon>
        <taxon>Betaproteobacteria</taxon>
        <taxon>Burkholderiales</taxon>
        <taxon>Burkholderiaceae</taxon>
        <taxon>Paraburkholderia</taxon>
    </lineage>
</organism>
<dbReference type="SUPFAM" id="SSF53822">
    <property type="entry name" value="Periplasmic binding protein-like I"/>
    <property type="match status" value="1"/>
</dbReference>
<keyword evidence="6" id="KW-1185">Reference proteome</keyword>
<dbReference type="Proteomes" id="UP000544134">
    <property type="component" value="Unassembled WGS sequence"/>
</dbReference>
<dbReference type="InterPro" id="IPR046335">
    <property type="entry name" value="LacI/GalR-like_sensor"/>
</dbReference>
<dbReference type="PANTHER" id="PTHR30146:SF109">
    <property type="entry name" value="HTH-TYPE TRANSCRIPTIONAL REGULATOR GALS"/>
    <property type="match status" value="1"/>
</dbReference>
<accession>A0A848IMI2</accession>
<dbReference type="InterPro" id="IPR028082">
    <property type="entry name" value="Peripla_BP_I"/>
</dbReference>
<dbReference type="GO" id="GO:0003700">
    <property type="term" value="F:DNA-binding transcription factor activity"/>
    <property type="evidence" value="ECO:0007669"/>
    <property type="project" value="TreeGrafter"/>
</dbReference>
<dbReference type="PROSITE" id="PS50932">
    <property type="entry name" value="HTH_LACI_2"/>
    <property type="match status" value="1"/>
</dbReference>
<sequence length="352" mass="38636">MNIQELAAHLQLSISTVSKAINGKPDVNPKTRQRVLDAAAQFGFSADAAARRLRTQTSDLIAFVLSAPQAHFAHPFFLNMLMGIDEKLEHSRYQLVVSSARSAEHEMQVLKRLVEMQKVDGVLFGRTRRQDARIAYLLERKVPFVAFGRSETPGEFAYLDIDHTVVGREGCARCVTLGHRRIGLVNAPNALMFSHHQRLGYEAALHAAGIPFDETLYIEADMTEEGGLAAARQMLEADDPPTAIISGHDLVAVGIYRAITERGLIPGRDIAVIGGDDHPFGTLLTPALTTFSAETLAAGKRMSEMLLAQLEGVPVNELQEVWSPDLIRRSSDGTPRLSTLKYSRGAKGNFLR</sequence>
<dbReference type="SUPFAM" id="SSF47413">
    <property type="entry name" value="lambda repressor-like DNA-binding domains"/>
    <property type="match status" value="1"/>
</dbReference>
<keyword evidence="2" id="KW-0238">DNA-binding</keyword>
<dbReference type="Pfam" id="PF00356">
    <property type="entry name" value="LacI"/>
    <property type="match status" value="1"/>
</dbReference>
<dbReference type="GO" id="GO:0000976">
    <property type="term" value="F:transcription cis-regulatory region binding"/>
    <property type="evidence" value="ECO:0007669"/>
    <property type="project" value="TreeGrafter"/>
</dbReference>
<dbReference type="Gene3D" id="1.10.260.40">
    <property type="entry name" value="lambda repressor-like DNA-binding domains"/>
    <property type="match status" value="1"/>
</dbReference>
<evidence type="ECO:0000259" key="4">
    <source>
        <dbReference type="PROSITE" id="PS50932"/>
    </source>
</evidence>
<dbReference type="InterPro" id="IPR000843">
    <property type="entry name" value="HTH_LacI"/>
</dbReference>
<protein>
    <submittedName>
        <fullName evidence="5">Substrate-binding domain-containing protein</fullName>
    </submittedName>
</protein>
<proteinExistence type="predicted"/>
<evidence type="ECO:0000313" key="5">
    <source>
        <dbReference type="EMBL" id="NMM03522.1"/>
    </source>
</evidence>
<dbReference type="AlphaFoldDB" id="A0A848IMI2"/>
<feature type="domain" description="HTH lacI-type" evidence="4">
    <location>
        <begin position="1"/>
        <end position="55"/>
    </location>
</feature>
<evidence type="ECO:0000256" key="2">
    <source>
        <dbReference type="ARBA" id="ARBA00023125"/>
    </source>
</evidence>
<dbReference type="InterPro" id="IPR010982">
    <property type="entry name" value="Lambda_DNA-bd_dom_sf"/>
</dbReference>
<reference evidence="5 6" key="1">
    <citation type="submission" date="2020-04" db="EMBL/GenBank/DDBJ databases">
        <title>Paraburkholderia sp. RP-4-7 isolated from soil.</title>
        <authorList>
            <person name="Dahal R.H."/>
        </authorList>
    </citation>
    <scope>NUCLEOTIDE SEQUENCE [LARGE SCALE GENOMIC DNA]</scope>
    <source>
        <strain evidence="5 6">RP-4-7</strain>
    </source>
</reference>